<evidence type="ECO:0000256" key="2">
    <source>
        <dbReference type="ARBA" id="ARBA00008639"/>
    </source>
</evidence>
<comment type="cofactor">
    <cofactor evidence="1">
        <name>pyridoxal 5'-phosphate</name>
        <dbReference type="ChEBI" id="CHEBI:597326"/>
    </cofactor>
</comment>
<dbReference type="Gene3D" id="3.40.50.1100">
    <property type="match status" value="1"/>
</dbReference>
<dbReference type="AlphaFoldDB" id="A0A497E463"/>
<protein>
    <recommendedName>
        <fullName evidence="4">Tryptophan synthase beta chain-like PALP domain-containing protein</fullName>
    </recommendedName>
</protein>
<evidence type="ECO:0000259" key="4">
    <source>
        <dbReference type="Pfam" id="PF00291"/>
    </source>
</evidence>
<organism evidence="5 6">
    <name type="scientific">Aerophobetes bacterium</name>
    <dbReference type="NCBI Taxonomy" id="2030807"/>
    <lineage>
        <taxon>Bacteria</taxon>
        <taxon>Candidatus Aerophobota</taxon>
    </lineage>
</organism>
<dbReference type="InterPro" id="IPR036052">
    <property type="entry name" value="TrpB-like_PALP_sf"/>
</dbReference>
<dbReference type="PANTHER" id="PTHR43780:SF2">
    <property type="entry name" value="1-AMINOCYCLOPROPANE-1-CARBOXYLATE DEAMINASE-RELATED"/>
    <property type="match status" value="1"/>
</dbReference>
<evidence type="ECO:0000313" key="5">
    <source>
        <dbReference type="EMBL" id="RLE06942.1"/>
    </source>
</evidence>
<feature type="domain" description="Tryptophan synthase beta chain-like PALP" evidence="4">
    <location>
        <begin position="8"/>
        <end position="96"/>
    </location>
</feature>
<evidence type="ECO:0000256" key="3">
    <source>
        <dbReference type="ARBA" id="ARBA00022898"/>
    </source>
</evidence>
<dbReference type="GO" id="GO:0019148">
    <property type="term" value="F:D-cysteine desulfhydrase activity"/>
    <property type="evidence" value="ECO:0007669"/>
    <property type="project" value="TreeGrafter"/>
</dbReference>
<sequence length="109" mass="11895">MKLFPKVNLAYLPTPLHEVPLLSQALGPRIFFKRDDLTGLAGGGNKTRMLEFRLVNAVKEGADTVIAGYGVQSNHARQIAAACCKLGLDCYLVLTGERSETSFPRVISF</sequence>
<dbReference type="InterPro" id="IPR027278">
    <property type="entry name" value="ACCD_DCysDesulf"/>
</dbReference>
<name>A0A497E463_UNCAE</name>
<reference evidence="5 6" key="1">
    <citation type="submission" date="2018-06" db="EMBL/GenBank/DDBJ databases">
        <title>Extensive metabolic versatility and redundancy in microbially diverse, dynamic hydrothermal sediments.</title>
        <authorList>
            <person name="Dombrowski N."/>
            <person name="Teske A."/>
            <person name="Baker B.J."/>
        </authorList>
    </citation>
    <scope>NUCLEOTIDE SEQUENCE [LARGE SCALE GENOMIC DNA]</scope>
    <source>
        <strain evidence="5">B47_G16</strain>
    </source>
</reference>
<accession>A0A497E463</accession>
<proteinExistence type="inferred from homology"/>
<dbReference type="InterPro" id="IPR001926">
    <property type="entry name" value="TrpB-like_PALP"/>
</dbReference>
<dbReference type="EMBL" id="QMPZ01000210">
    <property type="protein sequence ID" value="RLE06942.1"/>
    <property type="molecule type" value="Genomic_DNA"/>
</dbReference>
<dbReference type="PANTHER" id="PTHR43780">
    <property type="entry name" value="1-AMINOCYCLOPROPANE-1-CARBOXYLATE DEAMINASE-RELATED"/>
    <property type="match status" value="1"/>
</dbReference>
<evidence type="ECO:0000256" key="1">
    <source>
        <dbReference type="ARBA" id="ARBA00001933"/>
    </source>
</evidence>
<comment type="similarity">
    <text evidence="2">Belongs to the ACC deaminase/D-cysteine desulfhydrase family.</text>
</comment>
<dbReference type="Pfam" id="PF00291">
    <property type="entry name" value="PALP"/>
    <property type="match status" value="1"/>
</dbReference>
<comment type="caution">
    <text evidence="5">The sequence shown here is derived from an EMBL/GenBank/DDBJ whole genome shotgun (WGS) entry which is preliminary data.</text>
</comment>
<dbReference type="Proteomes" id="UP000279422">
    <property type="component" value="Unassembled WGS sequence"/>
</dbReference>
<dbReference type="SUPFAM" id="SSF53686">
    <property type="entry name" value="Tryptophan synthase beta subunit-like PLP-dependent enzymes"/>
    <property type="match status" value="1"/>
</dbReference>
<gene>
    <name evidence="5" type="ORF">DRJ00_08940</name>
</gene>
<keyword evidence="3" id="KW-0663">Pyridoxal phosphate</keyword>
<evidence type="ECO:0000313" key="6">
    <source>
        <dbReference type="Proteomes" id="UP000279422"/>
    </source>
</evidence>